<proteinExistence type="predicted"/>
<evidence type="ECO:0000256" key="6">
    <source>
        <dbReference type="ARBA" id="ARBA00023242"/>
    </source>
</evidence>
<dbReference type="EnsemblMetazoa" id="XM_017115251.2">
    <property type="protein sequence ID" value="XP_016970740.2"/>
    <property type="gene ID" value="LOC108038465"/>
</dbReference>
<evidence type="ECO:0000313" key="8">
    <source>
        <dbReference type="Proteomes" id="UP001652680"/>
    </source>
</evidence>
<comment type="function">
    <text evidence="1">May be involved in spermatogenesis.</text>
</comment>
<dbReference type="RefSeq" id="XP_016970740.2">
    <property type="nucleotide sequence ID" value="XM_017115251.2"/>
</dbReference>
<dbReference type="PANTHER" id="PTHR33588">
    <property type="entry name" value="CILIA- AND FLAGELLA-ASSOCIATED PROTEIN 299"/>
    <property type="match status" value="1"/>
</dbReference>
<dbReference type="InterPro" id="IPR027887">
    <property type="entry name" value="DUF4464"/>
</dbReference>
<keyword evidence="6" id="KW-0539">Nucleus</keyword>
<evidence type="ECO:0000313" key="7">
    <source>
        <dbReference type="EnsemblMetazoa" id="XP_016970740.2"/>
    </source>
</evidence>
<accession>A0ABM5GWJ9</accession>
<dbReference type="Proteomes" id="UP001652680">
    <property type="component" value="Unassembled WGS sequence"/>
</dbReference>
<dbReference type="GeneID" id="108038465"/>
<organism evidence="7 8">
    <name type="scientific">Drosophila rhopaloa</name>
    <name type="common">Fruit fly</name>
    <dbReference type="NCBI Taxonomy" id="1041015"/>
    <lineage>
        <taxon>Eukaryota</taxon>
        <taxon>Metazoa</taxon>
        <taxon>Ecdysozoa</taxon>
        <taxon>Arthropoda</taxon>
        <taxon>Hexapoda</taxon>
        <taxon>Insecta</taxon>
        <taxon>Pterygota</taxon>
        <taxon>Neoptera</taxon>
        <taxon>Endopterygota</taxon>
        <taxon>Diptera</taxon>
        <taxon>Brachycera</taxon>
        <taxon>Muscomorpha</taxon>
        <taxon>Ephydroidea</taxon>
        <taxon>Drosophilidae</taxon>
        <taxon>Drosophila</taxon>
        <taxon>Sophophora</taxon>
    </lineage>
</organism>
<evidence type="ECO:0000256" key="3">
    <source>
        <dbReference type="ARBA" id="ARBA00004496"/>
    </source>
</evidence>
<keyword evidence="5" id="KW-0963">Cytoplasm</keyword>
<reference evidence="8" key="1">
    <citation type="journal article" date="2021" name="Elife">
        <title>Highly contiguous assemblies of 101 drosophilid genomes.</title>
        <authorList>
            <person name="Kim B.Y."/>
            <person name="Wang J.R."/>
            <person name="Miller D.E."/>
            <person name="Barmina O."/>
            <person name="Delaney E."/>
            <person name="Thompson A."/>
            <person name="Comeault A.A."/>
            <person name="Peede D."/>
            <person name="D'Agostino E.R."/>
            <person name="Pelaez J."/>
            <person name="Aguilar J.M."/>
            <person name="Haji D."/>
            <person name="Matsunaga T."/>
            <person name="Armstrong E.E."/>
            <person name="Zych M."/>
            <person name="Ogawa Y."/>
            <person name="Stamenkovic-Radak M."/>
            <person name="Jelic M."/>
            <person name="Veselinovic M.S."/>
            <person name="Tanaskovic M."/>
            <person name="Eric P."/>
            <person name="Gao J.J."/>
            <person name="Katoh T.K."/>
            <person name="Toda M.J."/>
            <person name="Watabe H."/>
            <person name="Watada M."/>
            <person name="Davis J.S."/>
            <person name="Moyle L.C."/>
            <person name="Manoli G."/>
            <person name="Bertolini E."/>
            <person name="Kostal V."/>
            <person name="Hawley R.S."/>
            <person name="Takahashi A."/>
            <person name="Jones C.D."/>
            <person name="Price D.K."/>
            <person name="Whiteman N."/>
            <person name="Kopp A."/>
            <person name="Matute D.R."/>
            <person name="Petrov D.A."/>
        </authorList>
    </citation>
    <scope>NUCLEOTIDE SEQUENCE [LARGE SCALE GENOMIC DNA]</scope>
</reference>
<name>A0ABM5GWJ9_DRORH</name>
<evidence type="ECO:0000256" key="1">
    <source>
        <dbReference type="ARBA" id="ARBA00003056"/>
    </source>
</evidence>
<keyword evidence="8" id="KW-1185">Reference proteome</keyword>
<dbReference type="Pfam" id="PF14713">
    <property type="entry name" value="DUF4464"/>
    <property type="match status" value="1"/>
</dbReference>
<evidence type="ECO:0000256" key="2">
    <source>
        <dbReference type="ARBA" id="ARBA00004123"/>
    </source>
</evidence>
<dbReference type="PANTHER" id="PTHR33588:SF1">
    <property type="entry name" value="CILIA- AND FLAGELLA-ASSOCIATED PROTEIN 299"/>
    <property type="match status" value="1"/>
</dbReference>
<sequence length="275" mass="31549">MVVDPETSIKKPSNLLREAAKSSVMKEKEQHFGDFHRKIPDIKKVGAGKQLIDAEESKQETAYDNYLNSFIKVEDRRYLPNDSVMHRLVPLRATVGTFVMTPSQFKDVHFPPLGTFFYFSDRNVAHDPLTLALAEREKRNAAKSLSTIIFVSTRDSKGFSVSGYIDLEQSLRSFKVAGVKSHPWADIFAGRRRLEPNRQDLSFITWNNGKVFYNESDNYKIIPDAVKGLCFLYKGDGTLLPVEKYITEEHPLCKFIESPKHGSTVIYDHRIRRKM</sequence>
<evidence type="ECO:0000256" key="4">
    <source>
        <dbReference type="ARBA" id="ARBA00021436"/>
    </source>
</evidence>
<reference evidence="7" key="2">
    <citation type="submission" date="2025-05" db="UniProtKB">
        <authorList>
            <consortium name="EnsemblMetazoa"/>
        </authorList>
    </citation>
    <scope>IDENTIFICATION</scope>
</reference>
<protein>
    <recommendedName>
        <fullName evidence="4">Cilia- and flagella-associated protein 299</fullName>
    </recommendedName>
</protein>
<evidence type="ECO:0000256" key="5">
    <source>
        <dbReference type="ARBA" id="ARBA00022490"/>
    </source>
</evidence>
<comment type="subcellular location">
    <subcellularLocation>
        <location evidence="3">Cytoplasm</location>
    </subcellularLocation>
    <subcellularLocation>
        <location evidence="2">Nucleus</location>
    </subcellularLocation>
</comment>